<reference evidence="2 3" key="1">
    <citation type="submission" date="2020-10" db="EMBL/GenBank/DDBJ databases">
        <title>Connecting structure to function with the recovery of over 1000 high-quality activated sludge metagenome-assembled genomes encoding full-length rRNA genes using long-read sequencing.</title>
        <authorList>
            <person name="Singleton C.M."/>
            <person name="Petriglieri F."/>
            <person name="Kristensen J.M."/>
            <person name="Kirkegaard R.H."/>
            <person name="Michaelsen T.Y."/>
            <person name="Andersen M.H."/>
            <person name="Karst S.M."/>
            <person name="Dueholm M.S."/>
            <person name="Nielsen P.H."/>
            <person name="Albertsen M."/>
        </authorList>
    </citation>
    <scope>NUCLEOTIDE SEQUENCE [LARGE SCALE GENOMIC DNA]</scope>
    <source>
        <strain evidence="2">EsbW_18-Q3-R4-48_BATAC.285</strain>
    </source>
</reference>
<accession>A0A935UHD2</accession>
<evidence type="ECO:0000313" key="2">
    <source>
        <dbReference type="EMBL" id="MBK7675368.1"/>
    </source>
</evidence>
<organism evidence="2 3">
    <name type="scientific">Candidatus Accumulibacter proximus</name>
    <dbReference type="NCBI Taxonomy" id="2954385"/>
    <lineage>
        <taxon>Bacteria</taxon>
        <taxon>Pseudomonadati</taxon>
        <taxon>Pseudomonadota</taxon>
        <taxon>Betaproteobacteria</taxon>
        <taxon>Candidatus Accumulibacter</taxon>
    </lineage>
</organism>
<feature type="chain" id="PRO_5037243365" evidence="1">
    <location>
        <begin position="26"/>
        <end position="75"/>
    </location>
</feature>
<dbReference type="EMBL" id="JADJMH010000009">
    <property type="protein sequence ID" value="MBK7675368.1"/>
    <property type="molecule type" value="Genomic_DNA"/>
</dbReference>
<feature type="signal peptide" evidence="1">
    <location>
        <begin position="1"/>
        <end position="25"/>
    </location>
</feature>
<sequence>MPQLATLPISHRCLFMALLAMGCHAPVSHAGADFSRFLADFRHALAENDGARVAALTRLPFLYEGRGHGHKRHDP</sequence>
<evidence type="ECO:0000313" key="3">
    <source>
        <dbReference type="Proteomes" id="UP000697998"/>
    </source>
</evidence>
<protein>
    <submittedName>
        <fullName evidence="2">Uncharacterized protein</fullName>
    </submittedName>
</protein>
<name>A0A935UHD2_9PROT</name>
<keyword evidence="1" id="KW-0732">Signal</keyword>
<proteinExistence type="predicted"/>
<comment type="caution">
    <text evidence="2">The sequence shown here is derived from an EMBL/GenBank/DDBJ whole genome shotgun (WGS) entry which is preliminary data.</text>
</comment>
<dbReference type="AlphaFoldDB" id="A0A935UHD2"/>
<evidence type="ECO:0000256" key="1">
    <source>
        <dbReference type="SAM" id="SignalP"/>
    </source>
</evidence>
<dbReference type="Proteomes" id="UP000697998">
    <property type="component" value="Unassembled WGS sequence"/>
</dbReference>
<gene>
    <name evidence="2" type="ORF">IPJ27_11760</name>
</gene>